<dbReference type="InterPro" id="IPR027417">
    <property type="entry name" value="P-loop_NTPase"/>
</dbReference>
<gene>
    <name evidence="3" type="ORF">CT510_09160</name>
</gene>
<dbReference type="AlphaFoldDB" id="A0A7U8G9P8"/>
<evidence type="ECO:0000313" key="4">
    <source>
        <dbReference type="Proteomes" id="UP000535305"/>
    </source>
</evidence>
<protein>
    <recommendedName>
        <fullName evidence="2">Protein CR006 P-loop domain-containing protein</fullName>
    </recommendedName>
</protein>
<sequence>MITKISMKNVASYKNETTLETKKRINLIYGLNGVGKTQISKFLANQEDQNFKDCKIEGLSNEQQILVYNQDFIQKNFYDTDKQQGIFTLSEENISVKKEIENLQKELMGLKSSQDENERKLKEKQENIIKIENDFKDSIWRIKQNYSDKFKNF</sequence>
<organism evidence="3 4">
    <name type="scientific">Campylobacter upsaliensis</name>
    <dbReference type="NCBI Taxonomy" id="28080"/>
    <lineage>
        <taxon>Bacteria</taxon>
        <taxon>Pseudomonadati</taxon>
        <taxon>Campylobacterota</taxon>
        <taxon>Epsilonproteobacteria</taxon>
        <taxon>Campylobacterales</taxon>
        <taxon>Campylobacteraceae</taxon>
        <taxon>Campylobacter</taxon>
    </lineage>
</organism>
<proteinExistence type="predicted"/>
<reference evidence="3 4" key="1">
    <citation type="submission" date="2018-06" db="EMBL/GenBank/DDBJ databases">
        <authorList>
            <consortium name="PulseNet: The National Subtyping Network for Foodborne Disease Surveillance"/>
            <person name="Tarr C.L."/>
            <person name="Trees E."/>
            <person name="Katz L.S."/>
            <person name="Carleton-Romer H.A."/>
            <person name="Stroika S."/>
            <person name="Kucerova Z."/>
            <person name="Roache K.F."/>
            <person name="Sabol A.L."/>
            <person name="Besser J."/>
            <person name="Gerner-Smidt P."/>
        </authorList>
    </citation>
    <scope>NUCLEOTIDE SEQUENCE [LARGE SCALE GENOMIC DNA]</scope>
    <source>
        <strain evidence="3 4">PNUSAC003104</strain>
    </source>
</reference>
<name>A0A7U8G9P8_CAMUP</name>
<dbReference type="Pfam" id="PF13166">
    <property type="entry name" value="AAA_13"/>
    <property type="match status" value="1"/>
</dbReference>
<dbReference type="Proteomes" id="UP000535305">
    <property type="component" value="Unassembled WGS sequence"/>
</dbReference>
<comment type="caution">
    <text evidence="3">The sequence shown here is derived from an EMBL/GenBank/DDBJ whole genome shotgun (WGS) entry which is preliminary data.</text>
</comment>
<dbReference type="SUPFAM" id="SSF52540">
    <property type="entry name" value="P-loop containing nucleoside triphosphate hydrolases"/>
    <property type="match status" value="1"/>
</dbReference>
<feature type="non-terminal residue" evidence="3">
    <location>
        <position position="153"/>
    </location>
</feature>
<keyword evidence="4" id="KW-1185">Reference proteome</keyword>
<dbReference type="Gene3D" id="3.40.50.300">
    <property type="entry name" value="P-loop containing nucleotide triphosphate hydrolases"/>
    <property type="match status" value="1"/>
</dbReference>
<feature type="domain" description="Protein CR006 P-loop" evidence="2">
    <location>
        <begin position="10"/>
        <end position="151"/>
    </location>
</feature>
<accession>A0A7U8G9P8</accession>
<feature type="coiled-coil region" evidence="1">
    <location>
        <begin position="86"/>
        <end position="134"/>
    </location>
</feature>
<keyword evidence="1" id="KW-0175">Coiled coil</keyword>
<dbReference type="EMBL" id="AABVLA010000055">
    <property type="protein sequence ID" value="EAJ1622798.1"/>
    <property type="molecule type" value="Genomic_DNA"/>
</dbReference>
<evidence type="ECO:0000256" key="1">
    <source>
        <dbReference type="SAM" id="Coils"/>
    </source>
</evidence>
<evidence type="ECO:0000313" key="3">
    <source>
        <dbReference type="EMBL" id="EAJ1622798.1"/>
    </source>
</evidence>
<evidence type="ECO:0000259" key="2">
    <source>
        <dbReference type="Pfam" id="PF13166"/>
    </source>
</evidence>
<dbReference type="InterPro" id="IPR026866">
    <property type="entry name" value="CR006_AAA"/>
</dbReference>